<proteinExistence type="predicted"/>
<reference evidence="3 4" key="1">
    <citation type="journal article" date="2013" name="BMC Genomics">
        <title>Genomics-driven discovery of the pneumocandin biosynthetic gene cluster in the fungus Glarea lozoyensis.</title>
        <authorList>
            <person name="Chen L."/>
            <person name="Yue Q."/>
            <person name="Zhang X."/>
            <person name="Xiang M."/>
            <person name="Wang C."/>
            <person name="Li S."/>
            <person name="Che Y."/>
            <person name="Ortiz-Lopez F.J."/>
            <person name="Bills G.F."/>
            <person name="Liu X."/>
            <person name="An Z."/>
        </authorList>
    </citation>
    <scope>NUCLEOTIDE SEQUENCE [LARGE SCALE GENOMIC DNA]</scope>
    <source>
        <strain evidence="4">ATCC 20868 / MF5171</strain>
    </source>
</reference>
<keyword evidence="1" id="KW-0663">Pyridoxal phosphate</keyword>
<dbReference type="InterPro" id="IPR015421">
    <property type="entry name" value="PyrdxlP-dep_Trfase_major"/>
</dbReference>
<dbReference type="eggNOG" id="KOG1549">
    <property type="taxonomic scope" value="Eukaryota"/>
</dbReference>
<dbReference type="OMA" id="VCIFDVV"/>
<protein>
    <submittedName>
        <fullName evidence="3">PLP-dependent transferase</fullName>
    </submittedName>
</protein>
<dbReference type="STRING" id="1116229.S3EBY5"/>
<dbReference type="PANTHER" id="PTHR43092">
    <property type="entry name" value="L-CYSTEINE DESULFHYDRASE"/>
    <property type="match status" value="1"/>
</dbReference>
<sequence>MPAPLNMPIHLKAGEVSSDVSNKYKRVPFGKEMLKQFSFDPEYRNVNHGSYGSFPKPISELRRHYLDECEKSPDPFIRYDFGSILDENRAAVAKLVDAPLHTVVFVPNATTGINVVLRNLQWNENGKDEILYFNTIYGACGKTVSYTSEYSRGLVQGREITLDYPISDEALIEQFSSTIQASIDAGKNPRIAIFDTISSLPGVRMPFEALTAVCASSGVLSLIDGAHGIGHIPLSLSTLNPDFFVSNLHKWLFVPRGCALFYVPLRNQHLIRTSLPTSHYFEPKQLSLGAPNPFAPTTKSGFVMQFESNGTIDNSPYLTVAEAIRWRREACGGEEAIHDYCLDLSRKGATLIASILNTHILDNPQHTLTNCHLSNILLPVSTKPYQDFHVIPEEHAHLVGEWIHTTMIKDHKTFVAIFYFQEKWWGRLSAQIYLEIEDYEWAGNVLKGLCERVGRLEFLGEEVPRGDAAP</sequence>
<accession>S3EBY5</accession>
<keyword evidence="3" id="KW-0808">Transferase</keyword>
<evidence type="ECO:0000313" key="3">
    <source>
        <dbReference type="EMBL" id="EPE35793.1"/>
    </source>
</evidence>
<dbReference type="RefSeq" id="XP_008076611.1">
    <property type="nucleotide sequence ID" value="XM_008078420.1"/>
</dbReference>
<dbReference type="Gene3D" id="3.40.640.10">
    <property type="entry name" value="Type I PLP-dependent aspartate aminotransferase-like (Major domain)"/>
    <property type="match status" value="1"/>
</dbReference>
<dbReference type="HOGENOM" id="CLU_003433_3_0_1"/>
<dbReference type="PANTHER" id="PTHR43092:SF2">
    <property type="entry name" value="HERCYNYLCYSTEINE SULFOXIDE LYASE"/>
    <property type="match status" value="1"/>
</dbReference>
<name>S3EBY5_GLAL2</name>
<dbReference type="Pfam" id="PF00266">
    <property type="entry name" value="Aminotran_5"/>
    <property type="match status" value="1"/>
</dbReference>
<feature type="domain" description="Aminotransferase class V" evidence="2">
    <location>
        <begin position="81"/>
        <end position="362"/>
    </location>
</feature>
<evidence type="ECO:0000313" key="4">
    <source>
        <dbReference type="Proteomes" id="UP000016922"/>
    </source>
</evidence>
<dbReference type="AlphaFoldDB" id="S3EBY5"/>
<evidence type="ECO:0000259" key="2">
    <source>
        <dbReference type="Pfam" id="PF00266"/>
    </source>
</evidence>
<dbReference type="GeneID" id="19464185"/>
<dbReference type="GO" id="GO:0016740">
    <property type="term" value="F:transferase activity"/>
    <property type="evidence" value="ECO:0007669"/>
    <property type="project" value="UniProtKB-KW"/>
</dbReference>
<dbReference type="KEGG" id="glz:GLAREA_05131"/>
<dbReference type="InterPro" id="IPR015424">
    <property type="entry name" value="PyrdxlP-dep_Trfase"/>
</dbReference>
<evidence type="ECO:0000256" key="1">
    <source>
        <dbReference type="ARBA" id="ARBA00022898"/>
    </source>
</evidence>
<dbReference type="SUPFAM" id="SSF53383">
    <property type="entry name" value="PLP-dependent transferases"/>
    <property type="match status" value="1"/>
</dbReference>
<dbReference type="EMBL" id="KE145353">
    <property type="protein sequence ID" value="EPE35793.1"/>
    <property type="molecule type" value="Genomic_DNA"/>
</dbReference>
<dbReference type="InterPro" id="IPR000192">
    <property type="entry name" value="Aminotrans_V_dom"/>
</dbReference>
<organism evidence="3 4">
    <name type="scientific">Glarea lozoyensis (strain ATCC 20868 / MF5171)</name>
    <dbReference type="NCBI Taxonomy" id="1116229"/>
    <lineage>
        <taxon>Eukaryota</taxon>
        <taxon>Fungi</taxon>
        <taxon>Dikarya</taxon>
        <taxon>Ascomycota</taxon>
        <taxon>Pezizomycotina</taxon>
        <taxon>Leotiomycetes</taxon>
        <taxon>Helotiales</taxon>
        <taxon>Helotiaceae</taxon>
        <taxon>Glarea</taxon>
    </lineage>
</organism>
<keyword evidence="4" id="KW-1185">Reference proteome</keyword>
<dbReference type="OrthoDB" id="5978656at2759"/>
<dbReference type="Proteomes" id="UP000016922">
    <property type="component" value="Unassembled WGS sequence"/>
</dbReference>
<gene>
    <name evidence="3" type="ORF">GLAREA_05131</name>
</gene>